<dbReference type="Gene3D" id="3.40.50.1110">
    <property type="entry name" value="SGNH hydrolase"/>
    <property type="match status" value="1"/>
</dbReference>
<sequence>MKKIVKLLVFILVASLLFSTPAVAKNGNAKESLVSLGDSIPYGYNLNQHNKTTSKDAFPYLMGDYGDLQVRNLGIPGWTTPELLTSLKTDQKYRQAVRHADYVTLTIGNNDLLQALQAAQRESGGDQGSFMAILQQKVEESNVFANIGAIIEEARSLTDAPIVIYNVYNPFQLDNPLHAISSQILPSINKNFTDLASLYNVMYGNILLADSYAAFGQNQDTYVIPDDIHPTIEGQIKLAEIGLNVLGLNE</sequence>
<dbReference type="InterPro" id="IPR013830">
    <property type="entry name" value="SGNH_hydro"/>
</dbReference>
<evidence type="ECO:0000313" key="4">
    <source>
        <dbReference type="Proteomes" id="UP000199444"/>
    </source>
</evidence>
<evidence type="ECO:0000259" key="2">
    <source>
        <dbReference type="Pfam" id="PF13472"/>
    </source>
</evidence>
<evidence type="ECO:0000313" key="3">
    <source>
        <dbReference type="EMBL" id="SDQ07542.1"/>
    </source>
</evidence>
<dbReference type="SUPFAM" id="SSF52266">
    <property type="entry name" value="SGNH hydrolase"/>
    <property type="match status" value="1"/>
</dbReference>
<evidence type="ECO:0000256" key="1">
    <source>
        <dbReference type="SAM" id="SignalP"/>
    </source>
</evidence>
<feature type="domain" description="SGNH hydrolase-type esterase" evidence="2">
    <location>
        <begin position="36"/>
        <end position="235"/>
    </location>
</feature>
<feature type="signal peptide" evidence="1">
    <location>
        <begin position="1"/>
        <end position="24"/>
    </location>
</feature>
<dbReference type="GO" id="GO:0004622">
    <property type="term" value="F:phosphatidylcholine lysophospholipase activity"/>
    <property type="evidence" value="ECO:0007669"/>
    <property type="project" value="TreeGrafter"/>
</dbReference>
<keyword evidence="1" id="KW-0732">Signal</keyword>
<dbReference type="EMBL" id="FNKD01000001">
    <property type="protein sequence ID" value="SDQ07542.1"/>
    <property type="molecule type" value="Genomic_DNA"/>
</dbReference>
<keyword evidence="4" id="KW-1185">Reference proteome</keyword>
<dbReference type="AlphaFoldDB" id="A0A1H0XXB7"/>
<reference evidence="3 4" key="1">
    <citation type="submission" date="2016-10" db="EMBL/GenBank/DDBJ databases">
        <authorList>
            <person name="de Groot N.N."/>
        </authorList>
    </citation>
    <scope>NUCLEOTIDE SEQUENCE [LARGE SCALE GENOMIC DNA]</scope>
    <source>
        <strain evidence="3 4">CGMCC 1.10449</strain>
    </source>
</reference>
<dbReference type="InterPro" id="IPR036514">
    <property type="entry name" value="SGNH_hydro_sf"/>
</dbReference>
<dbReference type="InterPro" id="IPR051532">
    <property type="entry name" value="Ester_Hydrolysis_Enzymes"/>
</dbReference>
<name>A0A1H0XXB7_9BACI</name>
<dbReference type="Pfam" id="PF13472">
    <property type="entry name" value="Lipase_GDSL_2"/>
    <property type="match status" value="1"/>
</dbReference>
<dbReference type="STRING" id="553311.SAMN05216231_0280"/>
<proteinExistence type="predicted"/>
<dbReference type="PANTHER" id="PTHR30383">
    <property type="entry name" value="THIOESTERASE 1/PROTEASE 1/LYSOPHOSPHOLIPASE L1"/>
    <property type="match status" value="1"/>
</dbReference>
<accession>A0A1H0XXB7</accession>
<dbReference type="PANTHER" id="PTHR30383:SF5">
    <property type="entry name" value="SGNH HYDROLASE-TYPE ESTERASE DOMAIN-CONTAINING PROTEIN"/>
    <property type="match status" value="1"/>
</dbReference>
<dbReference type="RefSeq" id="WP_092491171.1">
    <property type="nucleotide sequence ID" value="NZ_FNKD01000001.1"/>
</dbReference>
<gene>
    <name evidence="3" type="ORF">SAMN05216231_0280</name>
</gene>
<organism evidence="3 4">
    <name type="scientific">Virgibacillus salinus</name>
    <dbReference type="NCBI Taxonomy" id="553311"/>
    <lineage>
        <taxon>Bacteria</taxon>
        <taxon>Bacillati</taxon>
        <taxon>Bacillota</taxon>
        <taxon>Bacilli</taxon>
        <taxon>Bacillales</taxon>
        <taxon>Bacillaceae</taxon>
        <taxon>Virgibacillus</taxon>
    </lineage>
</organism>
<feature type="chain" id="PRO_5011638687" evidence="1">
    <location>
        <begin position="25"/>
        <end position="250"/>
    </location>
</feature>
<dbReference type="Proteomes" id="UP000199444">
    <property type="component" value="Unassembled WGS sequence"/>
</dbReference>
<protein>
    <submittedName>
        <fullName evidence="3">Lysophospholipase L1</fullName>
    </submittedName>
</protein>